<geneLocation type="plasmid" evidence="3">
    <name>pEM02</name>
</geneLocation>
<dbReference type="AlphaFoldDB" id="A0A0U5GU91"/>
<evidence type="ECO:0000313" key="2">
    <source>
        <dbReference type="EMBL" id="CUU26290.1"/>
    </source>
</evidence>
<gene>
    <name evidence="2" type="ORF">EM595_p1043</name>
</gene>
<feature type="domain" description="Carboxymuconolactone decarboxylase-like" evidence="1">
    <location>
        <begin position="23"/>
        <end position="103"/>
    </location>
</feature>
<dbReference type="Pfam" id="PF02627">
    <property type="entry name" value="CMD"/>
    <property type="match status" value="1"/>
</dbReference>
<dbReference type="InterPro" id="IPR004675">
    <property type="entry name" value="AhpD_core"/>
</dbReference>
<dbReference type="Gene3D" id="1.20.1290.10">
    <property type="entry name" value="AhpD-like"/>
    <property type="match status" value="1"/>
</dbReference>
<dbReference type="PANTHER" id="PTHR33930:SF2">
    <property type="entry name" value="BLR3452 PROTEIN"/>
    <property type="match status" value="1"/>
</dbReference>
<reference evidence="3" key="1">
    <citation type="submission" date="2015-11" db="EMBL/GenBank/DDBJ databases">
        <authorList>
            <person name="Blom J."/>
        </authorList>
    </citation>
    <scope>NUCLEOTIDE SEQUENCE [LARGE SCALE GENOMIC DNA]</scope>
    <source>
        <plasmid evidence="3">pEM02</plasmid>
    </source>
</reference>
<evidence type="ECO:0000259" key="1">
    <source>
        <dbReference type="Pfam" id="PF02627"/>
    </source>
</evidence>
<keyword evidence="2" id="KW-0560">Oxidoreductase</keyword>
<dbReference type="RefSeq" id="WP_067437142.1">
    <property type="nucleotide sequence ID" value="NZ_LN907829.1"/>
</dbReference>
<dbReference type="KEGG" id="ege:EM595_p1043"/>
<keyword evidence="2" id="KW-0575">Peroxidase</keyword>
<name>A0A0U5GU91_9GAMM</name>
<protein>
    <submittedName>
        <fullName evidence="2">Alkylhydroperoxidase</fullName>
    </submittedName>
</protein>
<dbReference type="EMBL" id="LN907829">
    <property type="protein sequence ID" value="CUU26290.1"/>
    <property type="molecule type" value="Genomic_DNA"/>
</dbReference>
<dbReference type="InterPro" id="IPR029032">
    <property type="entry name" value="AhpD-like"/>
</dbReference>
<evidence type="ECO:0000313" key="3">
    <source>
        <dbReference type="Proteomes" id="UP000059419"/>
    </source>
</evidence>
<dbReference type="GO" id="GO:0051920">
    <property type="term" value="F:peroxiredoxin activity"/>
    <property type="evidence" value="ECO:0007669"/>
    <property type="project" value="InterPro"/>
</dbReference>
<dbReference type="PANTHER" id="PTHR33930">
    <property type="entry name" value="ALKYL HYDROPEROXIDE REDUCTASE AHPD"/>
    <property type="match status" value="1"/>
</dbReference>
<dbReference type="InterPro" id="IPR003779">
    <property type="entry name" value="CMD-like"/>
</dbReference>
<accession>A0A0U5GU91</accession>
<sequence length="112" mass="11712">MYDWSNYRQELMQRLGELGKLTPDTMKGVVTLGAAGNKTDLLGAKVRELIALACAVTTRCDGCIAFHAEAAIKAGATDEEIAEALGVAINLNAGAAAVYSARTLDAVSQLRG</sequence>
<dbReference type="SUPFAM" id="SSF69118">
    <property type="entry name" value="AhpD-like"/>
    <property type="match status" value="1"/>
</dbReference>
<dbReference type="Proteomes" id="UP000059419">
    <property type="component" value="Plasmid pEM02"/>
</dbReference>
<proteinExistence type="predicted"/>
<dbReference type="OrthoDB" id="1683318at2"/>
<dbReference type="PATRIC" id="fig|1619313.3.peg.4229"/>
<organism evidence="2 3">
    <name type="scientific">Duffyella gerundensis</name>
    <dbReference type="NCBI Taxonomy" id="1619313"/>
    <lineage>
        <taxon>Bacteria</taxon>
        <taxon>Pseudomonadati</taxon>
        <taxon>Pseudomonadota</taxon>
        <taxon>Gammaproteobacteria</taxon>
        <taxon>Enterobacterales</taxon>
        <taxon>Erwiniaceae</taxon>
        <taxon>Duffyella</taxon>
    </lineage>
</organism>
<keyword evidence="3" id="KW-1185">Reference proteome</keyword>
<dbReference type="NCBIfam" id="TIGR00778">
    <property type="entry name" value="ahpD_dom"/>
    <property type="match status" value="1"/>
</dbReference>